<dbReference type="RefSeq" id="WP_127727052.1">
    <property type="nucleotide sequence ID" value="NZ_SACP01000001.1"/>
</dbReference>
<comment type="cofactor">
    <cofactor evidence="1">
        <name>Zn(2+)</name>
        <dbReference type="ChEBI" id="CHEBI:29105"/>
    </cofactor>
</comment>
<evidence type="ECO:0000256" key="4">
    <source>
        <dbReference type="ARBA" id="ARBA00022833"/>
    </source>
</evidence>
<protein>
    <submittedName>
        <fullName evidence="5">3-keto-5-aminohexanoate cleavage protein</fullName>
    </submittedName>
</protein>
<dbReference type="GO" id="GO:0043720">
    <property type="term" value="F:3-keto-5-aminohexanoate cleavage activity"/>
    <property type="evidence" value="ECO:0007669"/>
    <property type="project" value="InterPro"/>
</dbReference>
<reference evidence="5 6" key="1">
    <citation type="submission" date="2019-01" db="EMBL/GenBank/DDBJ databases">
        <authorList>
            <person name="Chen W.-M."/>
        </authorList>
    </citation>
    <scope>NUCLEOTIDE SEQUENCE [LARGE SCALE GENOMIC DNA]</scope>
    <source>
        <strain evidence="5 6">TER-1</strain>
    </source>
</reference>
<dbReference type="PANTHER" id="PTHR37418:SF2">
    <property type="entry name" value="3-KETO-5-AMINOHEXANOATE CLEAVAGE ENZYME"/>
    <property type="match status" value="1"/>
</dbReference>
<accession>A0A3S2W006</accession>
<dbReference type="InterPro" id="IPR008567">
    <property type="entry name" value="BKACE"/>
</dbReference>
<evidence type="ECO:0000256" key="1">
    <source>
        <dbReference type="ARBA" id="ARBA00001947"/>
    </source>
</evidence>
<keyword evidence="4" id="KW-0862">Zinc</keyword>
<dbReference type="EMBL" id="SACP01000001">
    <property type="protein sequence ID" value="RVU21809.1"/>
    <property type="molecule type" value="Genomic_DNA"/>
</dbReference>
<name>A0A3S2W006_9HYPH</name>
<evidence type="ECO:0000256" key="3">
    <source>
        <dbReference type="ARBA" id="ARBA00022723"/>
    </source>
</evidence>
<gene>
    <name evidence="5" type="ORF">EOE48_01820</name>
</gene>
<organism evidence="5 6">
    <name type="scientific">Methylobacterium oryzihabitans</name>
    <dbReference type="NCBI Taxonomy" id="2499852"/>
    <lineage>
        <taxon>Bacteria</taxon>
        <taxon>Pseudomonadati</taxon>
        <taxon>Pseudomonadota</taxon>
        <taxon>Alphaproteobacteria</taxon>
        <taxon>Hyphomicrobiales</taxon>
        <taxon>Methylobacteriaceae</taxon>
        <taxon>Methylobacterium</taxon>
    </lineage>
</organism>
<dbReference type="Pfam" id="PF05853">
    <property type="entry name" value="BKACE"/>
    <property type="match status" value="1"/>
</dbReference>
<keyword evidence="2" id="KW-0808">Transferase</keyword>
<evidence type="ECO:0000256" key="2">
    <source>
        <dbReference type="ARBA" id="ARBA00022679"/>
    </source>
</evidence>
<dbReference type="InterPro" id="IPR013785">
    <property type="entry name" value="Aldolase_TIM"/>
</dbReference>
<comment type="caution">
    <text evidence="5">The sequence shown here is derived from an EMBL/GenBank/DDBJ whole genome shotgun (WGS) entry which is preliminary data.</text>
</comment>
<proteinExistence type="predicted"/>
<dbReference type="OrthoDB" id="9805277at2"/>
<dbReference type="Gene3D" id="3.20.20.70">
    <property type="entry name" value="Aldolase class I"/>
    <property type="match status" value="1"/>
</dbReference>
<dbReference type="Proteomes" id="UP000286997">
    <property type="component" value="Unassembled WGS sequence"/>
</dbReference>
<keyword evidence="6" id="KW-1185">Reference proteome</keyword>
<dbReference type="PANTHER" id="PTHR37418">
    <property type="entry name" value="3-KETO-5-AMINOHEXANOATE CLEAVAGE ENZYME-RELATED"/>
    <property type="match status" value="1"/>
</dbReference>
<dbReference type="AlphaFoldDB" id="A0A3S2W006"/>
<sequence length="301" mass="32349">MGATWIEAALNGPWGRERQPGIPLSVDEIVADGIAAAQAGAAIVHVHAYDPATGRQRDAWETYARIIEGIRARVDAIVYPTIPLAGSDYAAANAAQRFAHTAALAERGLIEWAVLDPGSTTFARFDELAAPDSGFIYQNPMADIREGLRIARAHRVHPGYAIYEPGFTRLGAALAALEPRPPTPIYRFMFSDEFAWGFPPRARYLDAHLALLAEVAPEAPWMVAGLGVDIRPLIPEAVRRGGHVRVGLEDAPWGCAEGNPALVAQAAREIERAGGSVATAAQVRRALVDREARADGSQPRT</sequence>
<evidence type="ECO:0000313" key="5">
    <source>
        <dbReference type="EMBL" id="RVU21809.1"/>
    </source>
</evidence>
<dbReference type="GO" id="GO:0046872">
    <property type="term" value="F:metal ion binding"/>
    <property type="evidence" value="ECO:0007669"/>
    <property type="project" value="UniProtKB-KW"/>
</dbReference>
<evidence type="ECO:0000313" key="6">
    <source>
        <dbReference type="Proteomes" id="UP000286997"/>
    </source>
</evidence>
<keyword evidence="3" id="KW-0479">Metal-binding</keyword>